<organism evidence="2 4">
    <name type="scientific">Mycobacterium phage Y10</name>
    <dbReference type="NCBI Taxonomy" id="2072010"/>
    <lineage>
        <taxon>Viruses</taxon>
        <taxon>Duplodnaviria</taxon>
        <taxon>Heunggongvirae</taxon>
        <taxon>Uroviricota</taxon>
        <taxon>Caudoviricetes</taxon>
        <taxon>Weiservirinae</taxon>
        <taxon>Fionnbharthvirus</taxon>
        <taxon>Fionnbharthvirus fionnbharth</taxon>
    </lineage>
</organism>
<protein>
    <submittedName>
        <fullName evidence="2">Uncharacterized protein</fullName>
    </submittedName>
</protein>
<sequence>MNVGELKRAIAELPDDMPVLIAGETGAGDAPNLYVVPATREHHIYGDSVYEGHSRLLSTGGCRREHIEALLLSEWGNDEGKDITPRRDWPIVIEGELADG</sequence>
<dbReference type="EMBL" id="AP018471">
    <property type="protein sequence ID" value="BBC43510.1"/>
    <property type="molecule type" value="Genomic_DNA"/>
</dbReference>
<dbReference type="Proteomes" id="UP000250049">
    <property type="component" value="Segment"/>
</dbReference>
<evidence type="ECO:0000313" key="2">
    <source>
        <dbReference type="EMBL" id="BBC43510.1"/>
    </source>
</evidence>
<evidence type="ECO:0000313" key="4">
    <source>
        <dbReference type="Proteomes" id="UP000250049"/>
    </source>
</evidence>
<dbReference type="Proteomes" id="UP000249965">
    <property type="component" value="Segment"/>
</dbReference>
<evidence type="ECO:0000313" key="3">
    <source>
        <dbReference type="Proteomes" id="UP000249965"/>
    </source>
</evidence>
<proteinExistence type="predicted"/>
<reference evidence="1 3" key="1">
    <citation type="submission" date="2018-01" db="EMBL/GenBank/DDBJ databases">
        <title>Genome sequence of Mycobacterium phage Y10.</title>
        <authorList>
            <person name="Uchiyama J."/>
            <person name="Matsuzaki S."/>
        </authorList>
    </citation>
    <scope>NUCLEOTIDE SEQUENCE [LARGE SCALE GENOMIC DNA]</scope>
</reference>
<evidence type="ECO:0000313" key="1">
    <source>
        <dbReference type="EMBL" id="BBC43328.1"/>
    </source>
</evidence>
<accession>A0A2Z5XB72</accession>
<dbReference type="EMBL" id="AP018469">
    <property type="protein sequence ID" value="BBC43328.1"/>
    <property type="molecule type" value="Genomic_DNA"/>
</dbReference>
<name>A0A2Z5XB72_9CAUD</name>
<reference evidence="2 4" key="2">
    <citation type="submission" date="2018-01" db="EMBL/GenBank/DDBJ databases">
        <title>Genome sequence of Mycobacterium phage Y20.</title>
        <authorList>
            <person name="Uchiyama J."/>
            <person name="Matsuzaki S."/>
        </authorList>
    </citation>
    <scope>NUCLEOTIDE SEQUENCE [LARGE SCALE GENOMIC DNA]</scope>
</reference>